<evidence type="ECO:0000313" key="4">
    <source>
        <dbReference type="Proteomes" id="UP000001593"/>
    </source>
</evidence>
<reference evidence="3 4" key="1">
    <citation type="journal article" date="2007" name="Science">
        <title>Sea anemone genome reveals ancestral eumetazoan gene repertoire and genomic organization.</title>
        <authorList>
            <person name="Putnam N.H."/>
            <person name="Srivastava M."/>
            <person name="Hellsten U."/>
            <person name="Dirks B."/>
            <person name="Chapman J."/>
            <person name="Salamov A."/>
            <person name="Terry A."/>
            <person name="Shapiro H."/>
            <person name="Lindquist E."/>
            <person name="Kapitonov V.V."/>
            <person name="Jurka J."/>
            <person name="Genikhovich G."/>
            <person name="Grigoriev I.V."/>
            <person name="Lucas S.M."/>
            <person name="Steele R.E."/>
            <person name="Finnerty J.R."/>
            <person name="Technau U."/>
            <person name="Martindale M.Q."/>
            <person name="Rokhsar D.S."/>
        </authorList>
    </citation>
    <scope>NUCLEOTIDE SEQUENCE [LARGE SCALE GENOMIC DNA]</scope>
    <source>
        <strain evidence="4">CH2 X CH6</strain>
    </source>
</reference>
<keyword evidence="4" id="KW-1185">Reference proteome</keyword>
<organism evidence="3 4">
    <name type="scientific">Nematostella vectensis</name>
    <name type="common">Starlet sea anemone</name>
    <dbReference type="NCBI Taxonomy" id="45351"/>
    <lineage>
        <taxon>Eukaryota</taxon>
        <taxon>Metazoa</taxon>
        <taxon>Cnidaria</taxon>
        <taxon>Anthozoa</taxon>
        <taxon>Hexacorallia</taxon>
        <taxon>Actiniaria</taxon>
        <taxon>Edwardsiidae</taxon>
        <taxon>Nematostella</taxon>
    </lineage>
</organism>
<dbReference type="PANTHER" id="PTHR33104">
    <property type="entry name" value="SI:DKEY-29D5.2"/>
    <property type="match status" value="1"/>
</dbReference>
<proteinExistence type="predicted"/>
<feature type="region of interest" description="Disordered" evidence="1">
    <location>
        <begin position="642"/>
        <end position="676"/>
    </location>
</feature>
<gene>
    <name evidence="3" type="ORF">NEMVEDRAFT_v1g248136</name>
</gene>
<sequence>MAPKSRGKRKKSVEELLKEGRNLLDRQEVKSKRKRKPVRFLFSTDPATGLGNNKGTYKGQKKSKEKRLNPEFDVSGEETEETAEHCIPNDGENADLSGKSIPTKDEVYCPECNHKCCIAGFLESHIFVVTMKGRFDLNNLRYVCTSCDKTRGGNHPIILVQLGFWPGSITGACYAFDDSLFVYWDMLQKQVPGISERAFLKSLEEFSKCRGRVGTVNPQTFRTAFREWKYCQFEIDKIRQLDWMTCPACDDLPHSMHVDGNMKLYRFASAGKHSVKNEARLISDARQGTFLELSGREELLTEHAQKWNQRKIESLPRSLAQRYSKAEKRIEGLTQEISEKLAGVDASFEEWKAEVIAVARAEEKSASTIYKTSPEEDMLLGHIQSLGERASPTHRQLLKVFDIASKRKKELVAPCSLSFDVDGTETRLKGKTLAYLKQRIVAAHYAISQAAYNMSKMTDSGKQRSKLRKKISQTKTEAAVLVDAWEKLDGRKISMSQMEVGQFPWCDRHEDDSAIPVRTKRLLVDLEMERRRYTEERQVVKREMRSFLLYYCRNLLPSLELQKEKLEDFLAGDTGNQVLPIDITTEPPQQRRRYESNSLREGVLRGKLALVQQGIEFAMRQISSGFSSFAPVLNEDLEEFRDTLQTPDEEENEEEEDDEEESDESSDDEGDDAIPSTAIQSKDLGQGVHAWCFPETISQGTFNGRNGSSACSVIALVIGHIFWSKSLLLPRPSALLPESNVAAMCVGIEQGNRIYDLQRSSLPTRYLSIEEAAGYLAPWFDCSIRETLPVRLEDPHEETTIVYQLQNAVPPVGSFNLACLTISCRSALFVISGTQIAYFDSHSHMANHGALVLLCATENMRTFCEALWRYEGFNKPTYGNLSMVEFH</sequence>
<feature type="compositionally biased region" description="Basic and acidic residues" evidence="1">
    <location>
        <begin position="12"/>
        <end position="30"/>
    </location>
</feature>
<dbReference type="HOGENOM" id="CLU_325255_0_0_1"/>
<accession>A7SYS2</accession>
<dbReference type="InterPro" id="IPR040564">
    <property type="entry name" value="CxC3-like"/>
</dbReference>
<dbReference type="Pfam" id="PF18804">
    <property type="entry name" value="CxC3"/>
    <property type="match status" value="1"/>
</dbReference>
<dbReference type="AlphaFoldDB" id="A7SYS2"/>
<evidence type="ECO:0000256" key="1">
    <source>
        <dbReference type="SAM" id="MobiDB-lite"/>
    </source>
</evidence>
<dbReference type="InParanoid" id="A7SYS2"/>
<dbReference type="PhylomeDB" id="A7SYS2"/>
<evidence type="ECO:0000313" key="3">
    <source>
        <dbReference type="EMBL" id="EDO31139.1"/>
    </source>
</evidence>
<feature type="compositionally biased region" description="Basic residues" evidence="1">
    <location>
        <begin position="1"/>
        <end position="11"/>
    </location>
</feature>
<dbReference type="EMBL" id="DS469932">
    <property type="protein sequence ID" value="EDO31139.1"/>
    <property type="molecule type" value="Genomic_DNA"/>
</dbReference>
<dbReference type="Proteomes" id="UP000001593">
    <property type="component" value="Unassembled WGS sequence"/>
</dbReference>
<evidence type="ECO:0000259" key="2">
    <source>
        <dbReference type="Pfam" id="PF18804"/>
    </source>
</evidence>
<feature type="domain" description="CxC3 like cysteine cluster" evidence="2">
    <location>
        <begin position="100"/>
        <end position="209"/>
    </location>
</feature>
<protein>
    <recommendedName>
        <fullName evidence="2">CxC3 like cysteine cluster domain-containing protein</fullName>
    </recommendedName>
</protein>
<feature type="compositionally biased region" description="Acidic residues" evidence="1">
    <location>
        <begin position="647"/>
        <end position="672"/>
    </location>
</feature>
<feature type="region of interest" description="Disordered" evidence="1">
    <location>
        <begin position="1"/>
        <end position="95"/>
    </location>
</feature>
<name>A7SYS2_NEMVE</name>
<dbReference type="PANTHER" id="PTHR33104:SF2">
    <property type="entry name" value="CXC3 LIKE CYSTEINE CLUSTER DOMAIN-CONTAINING PROTEIN"/>
    <property type="match status" value="1"/>
</dbReference>